<accession>A0A1H3PAH5</accession>
<evidence type="ECO:0000313" key="1">
    <source>
        <dbReference type="EMBL" id="SDY98126.1"/>
    </source>
</evidence>
<name>A0A1H3PAH5_9ACTN</name>
<dbReference type="OrthoDB" id="3385636at2"/>
<sequence length="111" mass="12304">MFFDVDNPPDDPPSGCQHRLLWRLARALWDAHTPDGDGFCLASPCRRDNHLSPCPATRLAAEGMQTACGETVPTSPQWIAITRARITAGEIDPVDAIAELLWHHHQRRAGK</sequence>
<gene>
    <name evidence="1" type="ORF">SAMN05444365_104417</name>
</gene>
<dbReference type="Proteomes" id="UP000242415">
    <property type="component" value="Unassembled WGS sequence"/>
</dbReference>
<dbReference type="STRING" id="405436.SAMN05444365_104417"/>
<evidence type="ECO:0000313" key="2">
    <source>
        <dbReference type="Proteomes" id="UP000242415"/>
    </source>
</evidence>
<reference evidence="2" key="1">
    <citation type="submission" date="2016-10" db="EMBL/GenBank/DDBJ databases">
        <authorList>
            <person name="Varghese N."/>
            <person name="Submissions S."/>
        </authorList>
    </citation>
    <scope>NUCLEOTIDE SEQUENCE [LARGE SCALE GENOMIC DNA]</scope>
    <source>
        <strain evidence="2">DSM 45245</strain>
    </source>
</reference>
<dbReference type="EMBL" id="FNPH01000004">
    <property type="protein sequence ID" value="SDY98126.1"/>
    <property type="molecule type" value="Genomic_DNA"/>
</dbReference>
<proteinExistence type="predicted"/>
<organism evidence="1 2">
    <name type="scientific">Micromonospora pattaloongensis</name>
    <dbReference type="NCBI Taxonomy" id="405436"/>
    <lineage>
        <taxon>Bacteria</taxon>
        <taxon>Bacillati</taxon>
        <taxon>Actinomycetota</taxon>
        <taxon>Actinomycetes</taxon>
        <taxon>Micromonosporales</taxon>
        <taxon>Micromonosporaceae</taxon>
        <taxon>Micromonospora</taxon>
    </lineage>
</organism>
<dbReference type="RefSeq" id="WP_091556551.1">
    <property type="nucleotide sequence ID" value="NZ_FNPH01000004.1"/>
</dbReference>
<keyword evidence="2" id="KW-1185">Reference proteome</keyword>
<protein>
    <submittedName>
        <fullName evidence="1">Uncharacterized protein</fullName>
    </submittedName>
</protein>
<dbReference type="AlphaFoldDB" id="A0A1H3PAH5"/>